<evidence type="ECO:0000313" key="9">
    <source>
        <dbReference type="Proteomes" id="UP001523550"/>
    </source>
</evidence>
<keyword evidence="2" id="KW-0812">Transmembrane</keyword>
<keyword evidence="2" id="KW-0626">Porin</keyword>
<feature type="domain" description="OmpA-like" evidence="7">
    <location>
        <begin position="256"/>
        <end position="370"/>
    </location>
</feature>
<dbReference type="CDD" id="cd07185">
    <property type="entry name" value="OmpA_C-like"/>
    <property type="match status" value="1"/>
</dbReference>
<evidence type="ECO:0000256" key="1">
    <source>
        <dbReference type="ARBA" id="ARBA00005710"/>
    </source>
</evidence>
<evidence type="ECO:0000256" key="4">
    <source>
        <dbReference type="RuleBase" id="RU003859"/>
    </source>
</evidence>
<dbReference type="Proteomes" id="UP001523550">
    <property type="component" value="Unassembled WGS sequence"/>
</dbReference>
<dbReference type="PANTHER" id="PTHR30329">
    <property type="entry name" value="STATOR ELEMENT OF FLAGELLAR MOTOR COMPLEX"/>
    <property type="match status" value="1"/>
</dbReference>
<proteinExistence type="inferred from homology"/>
<dbReference type="SUPFAM" id="SSF103088">
    <property type="entry name" value="OmpA-like"/>
    <property type="match status" value="1"/>
</dbReference>
<dbReference type="Gene3D" id="2.40.160.20">
    <property type="match status" value="1"/>
</dbReference>
<dbReference type="PRINTS" id="PR01023">
    <property type="entry name" value="NAFLGMOTY"/>
</dbReference>
<dbReference type="SUPFAM" id="SSF56925">
    <property type="entry name" value="OMPA-like"/>
    <property type="match status" value="1"/>
</dbReference>
<accession>A0ABT1GCM9</accession>
<feature type="compositionally biased region" description="Basic and acidic residues" evidence="5">
    <location>
        <begin position="229"/>
        <end position="250"/>
    </location>
</feature>
<keyword evidence="9" id="KW-1185">Reference proteome</keyword>
<feature type="region of interest" description="Disordered" evidence="5">
    <location>
        <begin position="217"/>
        <end position="250"/>
    </location>
</feature>
<dbReference type="InterPro" id="IPR011250">
    <property type="entry name" value="OMP/PagP_B-barrel"/>
</dbReference>
<evidence type="ECO:0000256" key="3">
    <source>
        <dbReference type="PROSITE-ProRule" id="PRU00473"/>
    </source>
</evidence>
<comment type="caution">
    <text evidence="8">The sequence shown here is derived from an EMBL/GenBank/DDBJ whole genome shotgun (WGS) entry which is preliminary data.</text>
</comment>
<keyword evidence="2" id="KW-0406">Ion transport</keyword>
<keyword evidence="6" id="KW-0732">Signal</keyword>
<feature type="signal peptide" evidence="6">
    <location>
        <begin position="1"/>
        <end position="27"/>
    </location>
</feature>
<protein>
    <submittedName>
        <fullName evidence="8">OOP family OmpA-OmpF porin</fullName>
    </submittedName>
</protein>
<sequence length="370" mass="41198">MPKLTTFQRLSAPYAIALLACLPVAHASDRPWYVGGDAGLANTHIDANAIDDRLDDKGLEATTTLNDRQRVAGRLFGGWQFHRHFSLEAAYTDLGELDIRFQDLDDSLESEDLSEVWPLSGSGIELTLRGHLPLTENISAFARAGLFNWSGDYQLGDTPAYTESGTDPIFGLGGQWQMHDRWSMRLNWDRFWLNGEDTDFISIGLIAHLGESRSQLAPITAKPSAPAKRAPERETGRETPSIEEKTTSAAPKIKEKTSDFEEQDWTVTFDFDSYKAEISEAELDEIRHLMDQHPESKLFLTGFSDSTGPAIYNLQLSRQRAEASKAFLLGKGINVDRINVSALGEADPIADNDSAESRAKNRRVEIVLRQ</sequence>
<dbReference type="InterPro" id="IPR000498">
    <property type="entry name" value="OmpA-like_TM_dom"/>
</dbReference>
<keyword evidence="2" id="KW-0813">Transport</keyword>
<dbReference type="InterPro" id="IPR006665">
    <property type="entry name" value="OmpA-like"/>
</dbReference>
<dbReference type="PANTHER" id="PTHR30329:SF21">
    <property type="entry name" value="LIPOPROTEIN YIAD-RELATED"/>
    <property type="match status" value="1"/>
</dbReference>
<dbReference type="Pfam" id="PF00691">
    <property type="entry name" value="OmpA"/>
    <property type="match status" value="1"/>
</dbReference>
<dbReference type="PROSITE" id="PS51257">
    <property type="entry name" value="PROKAR_LIPOPROTEIN"/>
    <property type="match status" value="1"/>
</dbReference>
<dbReference type="InterPro" id="IPR036737">
    <property type="entry name" value="OmpA-like_sf"/>
</dbReference>
<keyword evidence="3 4" id="KW-0472">Membrane</keyword>
<dbReference type="InterPro" id="IPR050330">
    <property type="entry name" value="Bact_OuterMem_StrucFunc"/>
</dbReference>
<feature type="chain" id="PRO_5045523965" evidence="6">
    <location>
        <begin position="28"/>
        <end position="370"/>
    </location>
</feature>
<name>A0ABT1GCM9_9GAMM</name>
<reference evidence="8 9" key="1">
    <citation type="submission" date="2022-03" db="EMBL/GenBank/DDBJ databases">
        <title>Genomic Encyclopedia of Type Strains, Phase III (KMG-III): the genomes of soil and plant-associated and newly described type strains.</title>
        <authorList>
            <person name="Whitman W."/>
        </authorList>
    </citation>
    <scope>NUCLEOTIDE SEQUENCE [LARGE SCALE GENOMIC DNA]</scope>
    <source>
        <strain evidence="8 9">BSker1</strain>
    </source>
</reference>
<dbReference type="RefSeq" id="WP_253451288.1">
    <property type="nucleotide sequence ID" value="NZ_JALJYF010000003.1"/>
</dbReference>
<evidence type="ECO:0000256" key="6">
    <source>
        <dbReference type="SAM" id="SignalP"/>
    </source>
</evidence>
<evidence type="ECO:0000256" key="5">
    <source>
        <dbReference type="SAM" id="MobiDB-lite"/>
    </source>
</evidence>
<gene>
    <name evidence="8" type="ORF">J2T60_002664</name>
</gene>
<comment type="similarity">
    <text evidence="1">Belongs to the outer membrane OOP (TC 1.B.6) superfamily. OmpA family.</text>
</comment>
<evidence type="ECO:0000256" key="2">
    <source>
        <dbReference type="ARBA" id="ARBA00023114"/>
    </source>
</evidence>
<evidence type="ECO:0000259" key="7">
    <source>
        <dbReference type="PROSITE" id="PS51123"/>
    </source>
</evidence>
<organism evidence="8 9">
    <name type="scientific">Natronospira proteinivora</name>
    <dbReference type="NCBI Taxonomy" id="1807133"/>
    <lineage>
        <taxon>Bacteria</taxon>
        <taxon>Pseudomonadati</taxon>
        <taxon>Pseudomonadota</taxon>
        <taxon>Gammaproteobacteria</taxon>
        <taxon>Natronospirales</taxon>
        <taxon>Natronospiraceae</taxon>
        <taxon>Natronospira</taxon>
    </lineage>
</organism>
<dbReference type="EMBL" id="JALJYF010000003">
    <property type="protein sequence ID" value="MCP1728650.1"/>
    <property type="molecule type" value="Genomic_DNA"/>
</dbReference>
<dbReference type="Pfam" id="PF01389">
    <property type="entry name" value="OmpA_membrane"/>
    <property type="match status" value="1"/>
</dbReference>
<dbReference type="Gene3D" id="3.30.1330.60">
    <property type="entry name" value="OmpA-like domain"/>
    <property type="match status" value="1"/>
</dbReference>
<evidence type="ECO:0000313" key="8">
    <source>
        <dbReference type="EMBL" id="MCP1728650.1"/>
    </source>
</evidence>
<dbReference type="PROSITE" id="PS51123">
    <property type="entry name" value="OMPA_2"/>
    <property type="match status" value="1"/>
</dbReference>